<sequence>MAAQAYKWNGKFYMPILAEKRFGHNSINFTETYLQSYRWHTNHLTAMVEMIHEHSLQGSHLNISGTSAEGKNVVYLLHSWDKENLCAIFYIEGTHKNGTKYRQQCNLFVWDRNIDEPKHLEVCERSYERKLQVLGKTSTDRLQ</sequence>
<organism evidence="1">
    <name type="scientific">Rhipicephalus microplus</name>
    <name type="common">Cattle tick</name>
    <name type="synonym">Boophilus microplus</name>
    <dbReference type="NCBI Taxonomy" id="6941"/>
    <lineage>
        <taxon>Eukaryota</taxon>
        <taxon>Metazoa</taxon>
        <taxon>Ecdysozoa</taxon>
        <taxon>Arthropoda</taxon>
        <taxon>Chelicerata</taxon>
        <taxon>Arachnida</taxon>
        <taxon>Acari</taxon>
        <taxon>Parasitiformes</taxon>
        <taxon>Ixodida</taxon>
        <taxon>Ixodoidea</taxon>
        <taxon>Ixodidae</taxon>
        <taxon>Rhipicephalinae</taxon>
        <taxon>Rhipicephalus</taxon>
        <taxon>Boophilus</taxon>
    </lineage>
</organism>
<dbReference type="EMBL" id="GIKN01002901">
    <property type="protein sequence ID" value="NIE45174.1"/>
    <property type="molecule type" value="Transcribed_RNA"/>
</dbReference>
<reference evidence="1" key="1">
    <citation type="submission" date="2020-03" db="EMBL/GenBank/DDBJ databases">
        <title>A transcriptome and proteome of the tick Rhipicephalus microplus shaped by the genetic composition of its hosts and developmental stage.</title>
        <authorList>
            <person name="Garcia G.R."/>
            <person name="Ribeiro J.M.C."/>
            <person name="Maruyama S.R."/>
            <person name="Gardinasse L.G."/>
            <person name="Nelson K."/>
            <person name="Ferreira B.R."/>
            <person name="Andrade T.G."/>
            <person name="Santos I.K.F.M."/>
        </authorList>
    </citation>
    <scope>NUCLEOTIDE SEQUENCE</scope>
    <source>
        <strain evidence="1">NSGR</strain>
        <tissue evidence="1">Salivary glands</tissue>
    </source>
</reference>
<evidence type="ECO:0000313" key="1">
    <source>
        <dbReference type="EMBL" id="NIE45174.1"/>
    </source>
</evidence>
<proteinExistence type="predicted"/>
<accession>A0A6G5A2I0</accession>
<name>A0A6G5A2I0_RHIMP</name>
<dbReference type="AlphaFoldDB" id="A0A6G5A2I0"/>
<protein>
    <submittedName>
        <fullName evidence="1">Putative lipocalin</fullName>
    </submittedName>
</protein>